<sequence length="158" mass="18547">MIKKFNEFIKEDRNNSNDRLFIARLVLGDQYDYMPTFYRGFFIIEGEKVKAEEVSKNRLLSMAENGNCLYVPVMISDDEIKTNDKYLEIDSKYHRGKYDHIWLADHEDARHSANENPKSFKMTSNEESDNIRDAYLSGDIESSNDVNFENYTKDLDMG</sequence>
<evidence type="ECO:0000313" key="1">
    <source>
        <dbReference type="EMBL" id="CAG7580794.1"/>
    </source>
</evidence>
<name>A0A8D9C945_9VIRU</name>
<gene>
    <name evidence="1" type="ORF">SLAVMIC_00559</name>
</gene>
<organism evidence="1">
    <name type="scientific">uncultured marine phage</name>
    <dbReference type="NCBI Taxonomy" id="707152"/>
    <lineage>
        <taxon>Viruses</taxon>
        <taxon>environmental samples</taxon>
    </lineage>
</organism>
<accession>A0A8D9C945</accession>
<protein>
    <submittedName>
        <fullName evidence="1">Uncharacterized protein</fullName>
    </submittedName>
</protein>
<dbReference type="EMBL" id="OU342829">
    <property type="protein sequence ID" value="CAG7580794.1"/>
    <property type="molecule type" value="Genomic_DNA"/>
</dbReference>
<proteinExistence type="predicted"/>
<reference evidence="1" key="1">
    <citation type="submission" date="2021-06" db="EMBL/GenBank/DDBJ databases">
        <authorList>
            <person name="Gannon L."/>
            <person name="Redgwell R T."/>
            <person name="Michniewski S."/>
            <person name="Harrison D C."/>
            <person name="Millard A."/>
        </authorList>
    </citation>
    <scope>NUCLEOTIDE SEQUENCE</scope>
</reference>